<dbReference type="Proteomes" id="UP001301350">
    <property type="component" value="Unassembled WGS sequence"/>
</dbReference>
<proteinExistence type="predicted"/>
<comment type="subcellular location">
    <subcellularLocation>
        <location evidence="1">Membrane</location>
        <topology evidence="1">Multi-pass membrane protein</topology>
    </subcellularLocation>
</comment>
<sequence>MTLWGRITGRQQRERSADGRTDGNARSSTGGWSESASGGNADAVDDAFFSNFGDGTETVEASDTGPRLDFSTLGSIRADTVGPALGVYTRRQVLGPTVGVGGFDSGDGGGGDGVDYIFAEEFQEYRHKSWGEQLTFWAGVSYLSGVTVGGVLGLREGLARGREMVAQLSGGGSGGTTEAGAAKSAGAAATSEAAGARAASAFKLRANALLNAVGRRASRAGNAAGILAICFSAFESILFSLRDETDDALNYVGAGALTGVLYKSTMGLRAASKWSAGLAAVGLIGLYGARQGVYGRRIRQLL</sequence>
<dbReference type="GO" id="GO:0005744">
    <property type="term" value="C:TIM23 mitochondrial import inner membrane translocase complex"/>
    <property type="evidence" value="ECO:0007669"/>
    <property type="project" value="TreeGrafter"/>
</dbReference>
<dbReference type="EMBL" id="JANCYW010000009">
    <property type="protein sequence ID" value="KAK4536723.1"/>
    <property type="molecule type" value="Genomic_DNA"/>
</dbReference>
<evidence type="ECO:0000256" key="4">
    <source>
        <dbReference type="ARBA" id="ARBA00023136"/>
    </source>
</evidence>
<dbReference type="InterPro" id="IPR045238">
    <property type="entry name" value="Tim23-like"/>
</dbReference>
<dbReference type="Pfam" id="PF02466">
    <property type="entry name" value="Tim17"/>
    <property type="match status" value="1"/>
</dbReference>
<name>A0AAV9IXA4_CYACA</name>
<accession>A0AAV9IXA4</accession>
<organism evidence="6 7">
    <name type="scientific">Cyanidium caldarium</name>
    <name type="common">Red alga</name>
    <dbReference type="NCBI Taxonomy" id="2771"/>
    <lineage>
        <taxon>Eukaryota</taxon>
        <taxon>Rhodophyta</taxon>
        <taxon>Bangiophyceae</taxon>
        <taxon>Cyanidiales</taxon>
        <taxon>Cyanidiaceae</taxon>
        <taxon>Cyanidium</taxon>
    </lineage>
</organism>
<feature type="region of interest" description="Disordered" evidence="5">
    <location>
        <begin position="1"/>
        <end position="39"/>
    </location>
</feature>
<evidence type="ECO:0000313" key="7">
    <source>
        <dbReference type="Proteomes" id="UP001301350"/>
    </source>
</evidence>
<evidence type="ECO:0000256" key="1">
    <source>
        <dbReference type="ARBA" id="ARBA00004141"/>
    </source>
</evidence>
<protein>
    <submittedName>
        <fullName evidence="6">Uncharacterized protein</fullName>
    </submittedName>
</protein>
<comment type="caution">
    <text evidence="6">The sequence shown here is derived from an EMBL/GenBank/DDBJ whole genome shotgun (WGS) entry which is preliminary data.</text>
</comment>
<feature type="compositionally biased region" description="Basic and acidic residues" evidence="5">
    <location>
        <begin position="11"/>
        <end position="23"/>
    </location>
</feature>
<evidence type="ECO:0000256" key="2">
    <source>
        <dbReference type="ARBA" id="ARBA00022692"/>
    </source>
</evidence>
<dbReference type="AlphaFoldDB" id="A0AAV9IXA4"/>
<keyword evidence="4" id="KW-0472">Membrane</keyword>
<evidence type="ECO:0000313" key="6">
    <source>
        <dbReference type="EMBL" id="KAK4536723.1"/>
    </source>
</evidence>
<evidence type="ECO:0000256" key="5">
    <source>
        <dbReference type="SAM" id="MobiDB-lite"/>
    </source>
</evidence>
<dbReference type="GO" id="GO:0030150">
    <property type="term" value="P:protein import into mitochondrial matrix"/>
    <property type="evidence" value="ECO:0007669"/>
    <property type="project" value="TreeGrafter"/>
</dbReference>
<evidence type="ECO:0000256" key="3">
    <source>
        <dbReference type="ARBA" id="ARBA00022989"/>
    </source>
</evidence>
<feature type="compositionally biased region" description="Polar residues" evidence="5">
    <location>
        <begin position="24"/>
        <end position="38"/>
    </location>
</feature>
<keyword evidence="2" id="KW-0812">Transmembrane</keyword>
<gene>
    <name evidence="6" type="ORF">CDCA_CDCA09G2748</name>
</gene>
<dbReference type="PANTHER" id="PTHR15371">
    <property type="entry name" value="TIM23"/>
    <property type="match status" value="1"/>
</dbReference>
<dbReference type="GO" id="GO:0008320">
    <property type="term" value="F:protein transmembrane transporter activity"/>
    <property type="evidence" value="ECO:0007669"/>
    <property type="project" value="TreeGrafter"/>
</dbReference>
<reference evidence="6 7" key="1">
    <citation type="submission" date="2022-07" db="EMBL/GenBank/DDBJ databases">
        <title>Genome-wide signatures of adaptation to extreme environments.</title>
        <authorList>
            <person name="Cho C.H."/>
            <person name="Yoon H.S."/>
        </authorList>
    </citation>
    <scope>NUCLEOTIDE SEQUENCE [LARGE SCALE GENOMIC DNA]</scope>
    <source>
        <strain evidence="6 7">DBV 063 E5</strain>
    </source>
</reference>
<keyword evidence="7" id="KW-1185">Reference proteome</keyword>
<keyword evidence="3" id="KW-1133">Transmembrane helix</keyword>
<dbReference type="PANTHER" id="PTHR15371:SF0">
    <property type="entry name" value="SD19278P"/>
    <property type="match status" value="1"/>
</dbReference>